<dbReference type="Gene3D" id="3.40.50.720">
    <property type="entry name" value="NAD(P)-binding Rossmann-like Domain"/>
    <property type="match status" value="1"/>
</dbReference>
<dbReference type="KEGG" id="bgh:BDBG_01055"/>
<evidence type="ECO:0000256" key="9">
    <source>
        <dbReference type="ARBA" id="ARBA00049547"/>
    </source>
</evidence>
<evidence type="ECO:0000256" key="10">
    <source>
        <dbReference type="PIRSR" id="PIRSR000189-1"/>
    </source>
</evidence>
<comment type="catalytic activity">
    <reaction evidence="9">
        <text>a D-alpha-amino acid + O2 + H2O = a 2-oxocarboxylate + H2O2 + NH4(+)</text>
        <dbReference type="Rhea" id="RHEA:21816"/>
        <dbReference type="ChEBI" id="CHEBI:15377"/>
        <dbReference type="ChEBI" id="CHEBI:15379"/>
        <dbReference type="ChEBI" id="CHEBI:16240"/>
        <dbReference type="ChEBI" id="CHEBI:28938"/>
        <dbReference type="ChEBI" id="CHEBI:35179"/>
        <dbReference type="ChEBI" id="CHEBI:59871"/>
        <dbReference type="EC" id="1.4.3.3"/>
    </reaction>
    <physiologicalReaction direction="left-to-right" evidence="9">
        <dbReference type="Rhea" id="RHEA:21817"/>
    </physiologicalReaction>
</comment>
<evidence type="ECO:0000256" key="6">
    <source>
        <dbReference type="ARBA" id="ARBA00023002"/>
    </source>
</evidence>
<dbReference type="GeneID" id="8510481"/>
<dbReference type="STRING" id="559298.A0A179U9W8"/>
<dbReference type="PANTHER" id="PTHR11530">
    <property type="entry name" value="D-AMINO ACID OXIDASE"/>
    <property type="match status" value="1"/>
</dbReference>
<feature type="binding site" evidence="10">
    <location>
        <position position="244"/>
    </location>
    <ligand>
        <name>D-dopa</name>
        <dbReference type="ChEBI" id="CHEBI:149689"/>
    </ligand>
</feature>
<dbReference type="RefSeq" id="XP_002628147.1">
    <property type="nucleotide sequence ID" value="XM_002628101.2"/>
</dbReference>
<dbReference type="OrthoDB" id="409956at2759"/>
<dbReference type="InterPro" id="IPR023209">
    <property type="entry name" value="DAO"/>
</dbReference>
<evidence type="ECO:0000256" key="5">
    <source>
        <dbReference type="ARBA" id="ARBA00022827"/>
    </source>
</evidence>
<dbReference type="AlphaFoldDB" id="A0A179U9W8"/>
<gene>
    <name evidence="13" type="ORF">BDBG_01055</name>
</gene>
<evidence type="ECO:0000259" key="12">
    <source>
        <dbReference type="Pfam" id="PF01266"/>
    </source>
</evidence>
<comment type="similarity">
    <text evidence="3">Belongs to the DAMOX/DASOX family.</text>
</comment>
<keyword evidence="7" id="KW-0576">Peroxisome</keyword>
<evidence type="ECO:0000256" key="3">
    <source>
        <dbReference type="ARBA" id="ARBA00006730"/>
    </source>
</evidence>
<feature type="chain" id="PRO_5008107255" description="D-amino-acid oxidase" evidence="11">
    <location>
        <begin position="20"/>
        <end position="377"/>
    </location>
</feature>
<dbReference type="GO" id="GO:0071949">
    <property type="term" value="F:FAD binding"/>
    <property type="evidence" value="ECO:0007669"/>
    <property type="project" value="InterPro"/>
</dbReference>
<evidence type="ECO:0000256" key="2">
    <source>
        <dbReference type="ARBA" id="ARBA00004253"/>
    </source>
</evidence>
<feature type="binding site" evidence="10">
    <location>
        <position position="197"/>
    </location>
    <ligand>
        <name>FAD</name>
        <dbReference type="ChEBI" id="CHEBI:57692"/>
    </ligand>
</feature>
<dbReference type="VEuPathDB" id="FungiDB:BDBG_01055"/>
<comment type="subcellular location">
    <subcellularLocation>
        <location evidence="2">Peroxisome matrix</location>
    </subcellularLocation>
</comment>
<reference evidence="14" key="1">
    <citation type="journal article" date="2015" name="PLoS Genet.">
        <title>The dynamic genome and transcriptome of the human fungal pathogen Blastomyces and close relative Emmonsia.</title>
        <authorList>
            <person name="Munoz J.F."/>
            <person name="Gauthier G.M."/>
            <person name="Desjardins C.A."/>
            <person name="Gallo J.E."/>
            <person name="Holder J."/>
            <person name="Sullivan T.D."/>
            <person name="Marty A.J."/>
            <person name="Carmen J.C."/>
            <person name="Chen Z."/>
            <person name="Ding L."/>
            <person name="Gujja S."/>
            <person name="Magrini V."/>
            <person name="Misas E."/>
            <person name="Mitreva M."/>
            <person name="Priest M."/>
            <person name="Saif S."/>
            <person name="Whiston E.A."/>
            <person name="Young S."/>
            <person name="Zeng Q."/>
            <person name="Goldman W.E."/>
            <person name="Mardis E.R."/>
            <person name="Taylor J.W."/>
            <person name="McEwen J.G."/>
            <person name="Clay O.K."/>
            <person name="Klein B.S."/>
            <person name="Cuomo C.A."/>
        </authorList>
    </citation>
    <scope>NUCLEOTIDE SEQUENCE [LARGE SCALE GENOMIC DNA]</scope>
    <source>
        <strain evidence="14">SLH14081</strain>
    </source>
</reference>
<dbReference type="GO" id="GO:0019478">
    <property type="term" value="P:D-amino acid catabolic process"/>
    <property type="evidence" value="ECO:0007669"/>
    <property type="project" value="TreeGrafter"/>
</dbReference>
<accession>A0A179U9W8</accession>
<evidence type="ECO:0000256" key="4">
    <source>
        <dbReference type="ARBA" id="ARBA00022630"/>
    </source>
</evidence>
<dbReference type="GO" id="GO:0005782">
    <property type="term" value="C:peroxisomal matrix"/>
    <property type="evidence" value="ECO:0007669"/>
    <property type="project" value="UniProtKB-SubCell"/>
</dbReference>
<evidence type="ECO:0000313" key="14">
    <source>
        <dbReference type="Proteomes" id="UP000002038"/>
    </source>
</evidence>
<keyword evidence="6" id="KW-0560">Oxidoreductase</keyword>
<name>A0A179U9W8_BLAGS</name>
<dbReference type="Proteomes" id="UP000002038">
    <property type="component" value="Unassembled WGS sequence"/>
</dbReference>
<protein>
    <recommendedName>
        <fullName evidence="8">D-amino-acid oxidase</fullName>
        <ecNumber evidence="8">1.4.3.3</ecNumber>
    </recommendedName>
</protein>
<evidence type="ECO:0000313" key="13">
    <source>
        <dbReference type="EMBL" id="OAT04513.1"/>
    </source>
</evidence>
<evidence type="ECO:0000256" key="7">
    <source>
        <dbReference type="ARBA" id="ARBA00023140"/>
    </source>
</evidence>
<evidence type="ECO:0000256" key="1">
    <source>
        <dbReference type="ARBA" id="ARBA00001974"/>
    </source>
</evidence>
<keyword evidence="4" id="KW-0285">Flavoprotein</keyword>
<keyword evidence="11" id="KW-0732">Signal</keyword>
<keyword evidence="14" id="KW-1185">Reference proteome</keyword>
<dbReference type="Gene3D" id="3.30.9.10">
    <property type="entry name" value="D-Amino Acid Oxidase, subunit A, domain 2"/>
    <property type="match status" value="1"/>
</dbReference>
<dbReference type="Pfam" id="PF01266">
    <property type="entry name" value="DAO"/>
    <property type="match status" value="1"/>
</dbReference>
<dbReference type="SUPFAM" id="SSF51971">
    <property type="entry name" value="Nucleotide-binding domain"/>
    <property type="match status" value="1"/>
</dbReference>
<comment type="cofactor">
    <cofactor evidence="1 10">
        <name>FAD</name>
        <dbReference type="ChEBI" id="CHEBI:57692"/>
    </cofactor>
</comment>
<dbReference type="EMBL" id="GG657449">
    <property type="protein sequence ID" value="OAT04513.1"/>
    <property type="molecule type" value="Genomic_DNA"/>
</dbReference>
<dbReference type="FunFam" id="3.30.9.10:FF:000018">
    <property type="entry name" value="D-amino acid oxidase, putative"/>
    <property type="match status" value="1"/>
</dbReference>
<dbReference type="PIRSF" id="PIRSF000189">
    <property type="entry name" value="D-aa_oxidase"/>
    <property type="match status" value="1"/>
</dbReference>
<sequence>MASHKIVVLGAGVTGLTTALLLSRDASNQITVAAKHMPGDYDIEYCSPWAGANYLPVGLPGTTHAEWEKNTWPVLADLAKNDPSAGIHFQRTVINTRDKDAKSTTGQWFSELSRSNPWFKDVVPDFYLLPKEELGPGVDYATSFTSVCINTGVYLPWLVSQCLKNGVVFKRAVFKHIADAASVHHSGKKADLVVNCTGLASRNLGGVEDMKLLPARGQIVVVRNDPGIMTSISGSDDGDDEVCYIMKRAAGGGTILGGTYQKGNWESQPDPSTAVRIMKRCVELCPDLVGKDENGKDRGIEGLDIIRHGVGLRPLRDGGVRMETETIGGVTVVHNYGHGGFGYQASWGCSAAAVEMVREALGKKGMGMGMGMGRAKL</sequence>
<proteinExistence type="inferred from homology"/>
<evidence type="ECO:0000256" key="8">
    <source>
        <dbReference type="ARBA" id="ARBA00039101"/>
    </source>
</evidence>
<feature type="signal peptide" evidence="11">
    <location>
        <begin position="1"/>
        <end position="19"/>
    </location>
</feature>
<evidence type="ECO:0000256" key="11">
    <source>
        <dbReference type="SAM" id="SignalP"/>
    </source>
</evidence>
<dbReference type="SUPFAM" id="SSF54373">
    <property type="entry name" value="FAD-linked reductases, C-terminal domain"/>
    <property type="match status" value="1"/>
</dbReference>
<dbReference type="EC" id="1.4.3.3" evidence="8"/>
<dbReference type="PANTHER" id="PTHR11530:SF16">
    <property type="entry name" value="D-AMINO ACID OXIDASE (AFU_ORTHOLOGUE AFUA_5G11290)"/>
    <property type="match status" value="1"/>
</dbReference>
<keyword evidence="5 10" id="KW-0274">FAD</keyword>
<dbReference type="GO" id="GO:0003884">
    <property type="term" value="F:D-amino-acid oxidase activity"/>
    <property type="evidence" value="ECO:0007669"/>
    <property type="project" value="UniProtKB-EC"/>
</dbReference>
<feature type="domain" description="FAD dependent oxidoreductase" evidence="12">
    <location>
        <begin position="5"/>
        <end position="355"/>
    </location>
</feature>
<dbReference type="InterPro" id="IPR006076">
    <property type="entry name" value="FAD-dep_OxRdtase"/>
</dbReference>
<organism evidence="13 14">
    <name type="scientific">Blastomyces gilchristii (strain SLH14081)</name>
    <name type="common">Blastomyces dermatitidis</name>
    <dbReference type="NCBI Taxonomy" id="559298"/>
    <lineage>
        <taxon>Eukaryota</taxon>
        <taxon>Fungi</taxon>
        <taxon>Dikarya</taxon>
        <taxon>Ascomycota</taxon>
        <taxon>Pezizomycotina</taxon>
        <taxon>Eurotiomycetes</taxon>
        <taxon>Eurotiomycetidae</taxon>
        <taxon>Onygenales</taxon>
        <taxon>Ajellomycetaceae</taxon>
        <taxon>Blastomyces</taxon>
    </lineage>
</organism>
<feature type="binding site" evidence="10">
    <location>
        <position position="340"/>
    </location>
    <ligand>
        <name>D-dopa</name>
        <dbReference type="ChEBI" id="CHEBI:149689"/>
    </ligand>
</feature>